<dbReference type="InterPro" id="IPR032675">
    <property type="entry name" value="LRR_dom_sf"/>
</dbReference>
<dbReference type="Pfam" id="PF23598">
    <property type="entry name" value="LRR_14"/>
    <property type="match status" value="1"/>
</dbReference>
<keyword evidence="2" id="KW-0433">Leucine-rich repeat</keyword>
<proteinExistence type="predicted"/>
<dbReference type="InterPro" id="IPR055414">
    <property type="entry name" value="LRR_R13L4/SHOC2-like"/>
</dbReference>
<evidence type="ECO:0000259" key="4">
    <source>
        <dbReference type="Pfam" id="PF23598"/>
    </source>
</evidence>
<dbReference type="PANTHER" id="PTHR48051:SF1">
    <property type="entry name" value="RAS SUPPRESSOR PROTEIN 1"/>
    <property type="match status" value="1"/>
</dbReference>
<keyword evidence="6" id="KW-1185">Reference proteome</keyword>
<dbReference type="PRINTS" id="PR00019">
    <property type="entry name" value="LEURICHRPT"/>
</dbReference>
<comment type="subcellular location">
    <subcellularLocation>
        <location evidence="1">Cytoplasm</location>
        <location evidence="1">Cytoskeleton</location>
        <location evidence="1">Cilium axoneme</location>
    </subcellularLocation>
</comment>
<accession>A0AAD3DUQ7</accession>
<organism evidence="5 6">
    <name type="scientific">Astrephomene gubernaculifera</name>
    <dbReference type="NCBI Taxonomy" id="47775"/>
    <lineage>
        <taxon>Eukaryota</taxon>
        <taxon>Viridiplantae</taxon>
        <taxon>Chlorophyta</taxon>
        <taxon>core chlorophytes</taxon>
        <taxon>Chlorophyceae</taxon>
        <taxon>CS clade</taxon>
        <taxon>Chlamydomonadales</taxon>
        <taxon>Astrephomenaceae</taxon>
        <taxon>Astrephomene</taxon>
    </lineage>
</organism>
<dbReference type="EMBL" id="BMAR01000022">
    <property type="protein sequence ID" value="GFR48208.1"/>
    <property type="molecule type" value="Genomic_DNA"/>
</dbReference>
<dbReference type="Gene3D" id="3.80.10.10">
    <property type="entry name" value="Ribonuclease Inhibitor"/>
    <property type="match status" value="2"/>
</dbReference>
<comment type="caution">
    <text evidence="5">The sequence shown here is derived from an EMBL/GenBank/DDBJ whole genome shotgun (WGS) entry which is preliminary data.</text>
</comment>
<dbReference type="SMART" id="SM00369">
    <property type="entry name" value="LRR_TYP"/>
    <property type="match status" value="7"/>
</dbReference>
<gene>
    <name evidence="5" type="ORF">Agub_g10067</name>
</gene>
<feature type="non-terminal residue" evidence="5">
    <location>
        <position position="615"/>
    </location>
</feature>
<dbReference type="PROSITE" id="PS51450">
    <property type="entry name" value="LRR"/>
    <property type="match status" value="2"/>
</dbReference>
<evidence type="ECO:0000313" key="6">
    <source>
        <dbReference type="Proteomes" id="UP001054857"/>
    </source>
</evidence>
<name>A0AAD3DUQ7_9CHLO</name>
<evidence type="ECO:0000256" key="2">
    <source>
        <dbReference type="ARBA" id="ARBA00022614"/>
    </source>
</evidence>
<dbReference type="InterPro" id="IPR050216">
    <property type="entry name" value="LRR_domain-containing"/>
</dbReference>
<dbReference type="InterPro" id="IPR003591">
    <property type="entry name" value="Leu-rich_rpt_typical-subtyp"/>
</dbReference>
<dbReference type="AlphaFoldDB" id="A0AAD3DUQ7"/>
<dbReference type="Proteomes" id="UP001054857">
    <property type="component" value="Unassembled WGS sequence"/>
</dbReference>
<sequence>SGSAAAAAAASGGGGSASASRSRSLAGLTCLRDLQVMDSAIHLDLAASCGPSLEELAVVAQQLQLERDAVGLTGSAGGTGHHYHHFATFRSGLRGFGGGGGGVGGRRSDGAVTRRSALDRTLSSLPGLRRLRLHGLDASAARLGSALMGLQELTSLRLLDCQLPTFFAGSAGGGGARRGGGGGRGGRGGHASFAMDLMMNLGSKLRDLSLQGCYVRDMPDAVLACLTNLRWLDLSYNMLSSLPPTLTLLVQLEYLDLQHNILASLPEGVAALSRLADLDLSENHLHRLPGDFSQLTSLTFLHLGGLHSLDMAACCPLITPLTNLHSLGLYDVDLTDDPHVVPPNGGGNPLLANPLAQLAAAFGPVGRLRELVLDGCGLDSLPPNFSDLTSLSHLSVTENFDATTVPEGVTSLRGLVVLKLGYLDLSVPLPAGLFDLGQLRELDLEQNFLPGLQPDISKLTALQVLNLVDCFDPDVEGEVLPWPQLYSLTRLRRLGVSGQEGRPQRVKPGIGALTGLEDLDMRHVDLPVAVLEELCHHARDLTSLDISSCGLRSLPQAITRLTRLEAFELTRNNLARLPAGFGAFTRLTDLGLSYNTPLSSLPPDITRLTRLRCLS</sequence>
<evidence type="ECO:0000256" key="1">
    <source>
        <dbReference type="ARBA" id="ARBA00004430"/>
    </source>
</evidence>
<dbReference type="InterPro" id="IPR001611">
    <property type="entry name" value="Leu-rich_rpt"/>
</dbReference>
<protein>
    <recommendedName>
        <fullName evidence="4">Disease resistance R13L4/SHOC-2-like LRR domain-containing protein</fullName>
    </recommendedName>
</protein>
<dbReference type="PANTHER" id="PTHR48051">
    <property type="match status" value="1"/>
</dbReference>
<dbReference type="GO" id="GO:0005930">
    <property type="term" value="C:axoneme"/>
    <property type="evidence" value="ECO:0007669"/>
    <property type="project" value="UniProtKB-SubCell"/>
</dbReference>
<reference evidence="5 6" key="1">
    <citation type="journal article" date="2021" name="Sci. Rep.">
        <title>Genome sequencing of the multicellular alga Astrephomene provides insights into convergent evolution of germ-soma differentiation.</title>
        <authorList>
            <person name="Yamashita S."/>
            <person name="Yamamoto K."/>
            <person name="Matsuzaki R."/>
            <person name="Suzuki S."/>
            <person name="Yamaguchi H."/>
            <person name="Hirooka S."/>
            <person name="Minakuchi Y."/>
            <person name="Miyagishima S."/>
            <person name="Kawachi M."/>
            <person name="Toyoda A."/>
            <person name="Nozaki H."/>
        </authorList>
    </citation>
    <scope>NUCLEOTIDE SEQUENCE [LARGE SCALE GENOMIC DNA]</scope>
    <source>
        <strain evidence="5 6">NIES-4017</strain>
    </source>
</reference>
<feature type="non-terminal residue" evidence="5">
    <location>
        <position position="1"/>
    </location>
</feature>
<keyword evidence="3" id="KW-0677">Repeat</keyword>
<feature type="domain" description="Disease resistance R13L4/SHOC-2-like LRR" evidence="4">
    <location>
        <begin position="205"/>
        <end position="332"/>
    </location>
</feature>
<evidence type="ECO:0000256" key="3">
    <source>
        <dbReference type="ARBA" id="ARBA00022737"/>
    </source>
</evidence>
<evidence type="ECO:0000313" key="5">
    <source>
        <dbReference type="EMBL" id="GFR48208.1"/>
    </source>
</evidence>
<dbReference type="SUPFAM" id="SSF52058">
    <property type="entry name" value="L domain-like"/>
    <property type="match status" value="2"/>
</dbReference>